<protein>
    <submittedName>
        <fullName evidence="2">Uncharacterized protein</fullName>
    </submittedName>
</protein>
<sequence>MAEFVMFYAPFIVIIGSIAAAFWLAGKDEGIGE</sequence>
<accession>A0A2V2ZE20</accession>
<dbReference type="EMBL" id="QGTW01000030">
    <property type="protein sequence ID" value="PWW17166.1"/>
    <property type="molecule type" value="Genomic_DNA"/>
</dbReference>
<gene>
    <name evidence="2" type="ORF">DFO73_13010</name>
</gene>
<dbReference type="RefSeq" id="WP_375137358.1">
    <property type="nucleotide sequence ID" value="NZ_CBCSDC010000056.1"/>
</dbReference>
<feature type="transmembrane region" description="Helical" evidence="1">
    <location>
        <begin position="6"/>
        <end position="25"/>
    </location>
</feature>
<comment type="caution">
    <text evidence="2">The sequence shown here is derived from an EMBL/GenBank/DDBJ whole genome shotgun (WGS) entry which is preliminary data.</text>
</comment>
<dbReference type="InterPro" id="IPR054381">
    <property type="entry name" value="CydS"/>
</dbReference>
<proteinExistence type="predicted"/>
<dbReference type="GeneID" id="99979115"/>
<evidence type="ECO:0000313" key="3">
    <source>
        <dbReference type="Proteomes" id="UP000247150"/>
    </source>
</evidence>
<name>A0A2V2ZE20_9BACI</name>
<dbReference type="Pfam" id="PF22282">
    <property type="entry name" value="CydS"/>
    <property type="match status" value="1"/>
</dbReference>
<keyword evidence="1" id="KW-0812">Transmembrane</keyword>
<keyword evidence="1" id="KW-0472">Membrane</keyword>
<dbReference type="AlphaFoldDB" id="A0A2V2ZE20"/>
<organism evidence="2 3">
    <name type="scientific">Cytobacillus oceanisediminis</name>
    <dbReference type="NCBI Taxonomy" id="665099"/>
    <lineage>
        <taxon>Bacteria</taxon>
        <taxon>Bacillati</taxon>
        <taxon>Bacillota</taxon>
        <taxon>Bacilli</taxon>
        <taxon>Bacillales</taxon>
        <taxon>Bacillaceae</taxon>
        <taxon>Cytobacillus</taxon>
    </lineage>
</organism>
<reference evidence="2 3" key="1">
    <citation type="submission" date="2018-05" db="EMBL/GenBank/DDBJ databases">
        <title>Freshwater and sediment microbial communities from various areas in North America, analyzing microbe dynamics in response to fracking.</title>
        <authorList>
            <person name="Lamendella R."/>
        </authorList>
    </citation>
    <scope>NUCLEOTIDE SEQUENCE [LARGE SCALE GENOMIC DNA]</scope>
    <source>
        <strain evidence="2 3">15_TX</strain>
    </source>
</reference>
<evidence type="ECO:0000256" key="1">
    <source>
        <dbReference type="SAM" id="Phobius"/>
    </source>
</evidence>
<keyword evidence="1" id="KW-1133">Transmembrane helix</keyword>
<evidence type="ECO:0000313" key="2">
    <source>
        <dbReference type="EMBL" id="PWW17166.1"/>
    </source>
</evidence>
<dbReference type="Proteomes" id="UP000247150">
    <property type="component" value="Unassembled WGS sequence"/>
</dbReference>